<evidence type="ECO:0000313" key="10">
    <source>
        <dbReference type="Proteomes" id="UP001501303"/>
    </source>
</evidence>
<keyword evidence="3 7" id="KW-0732">Signal</keyword>
<gene>
    <name evidence="9" type="ORF">GCM10009716_25150</name>
</gene>
<dbReference type="PROSITE" id="PS50847">
    <property type="entry name" value="GRAM_POS_ANCHORING"/>
    <property type="match status" value="1"/>
</dbReference>
<evidence type="ECO:0000256" key="5">
    <source>
        <dbReference type="SAM" id="MobiDB-lite"/>
    </source>
</evidence>
<keyword evidence="6" id="KW-0812">Transmembrane</keyword>
<dbReference type="RefSeq" id="WP_344261575.1">
    <property type="nucleotide sequence ID" value="NZ_BAAAMJ010000026.1"/>
</dbReference>
<dbReference type="EMBL" id="BAAAMJ010000026">
    <property type="protein sequence ID" value="GAA1914670.1"/>
    <property type="molecule type" value="Genomic_DNA"/>
</dbReference>
<keyword evidence="10" id="KW-1185">Reference proteome</keyword>
<accession>A0ABN2P8E6</accession>
<name>A0ABN2P8E6_9ACTN</name>
<sequence length="236" mass="24553">MRNLKLSGVLAASAAALLVGATAAPAFATPGEGWYYAGFHHEGDLPLLASDFENQEEVCADIPSDMDGWHFVTRGDAGFVKLTVTFASGDTQTLTEFGPPKDKHAYVASEAGDELVEVKGKLKGGKKEQPFNLSHTCPADVPGEEEPGEPSEEPEEPGEEPEVPGEEPETPGEEPTDVPTEEATPDGDTDEEVAGDGTELAETGSSAPVIALSAGAAALLGAGGYLVLRRRNAAQH</sequence>
<keyword evidence="6" id="KW-0472">Membrane</keyword>
<evidence type="ECO:0000256" key="2">
    <source>
        <dbReference type="ARBA" id="ARBA00022525"/>
    </source>
</evidence>
<evidence type="ECO:0000256" key="1">
    <source>
        <dbReference type="ARBA" id="ARBA00022512"/>
    </source>
</evidence>
<evidence type="ECO:0000259" key="8">
    <source>
        <dbReference type="PROSITE" id="PS50847"/>
    </source>
</evidence>
<evidence type="ECO:0000313" key="9">
    <source>
        <dbReference type="EMBL" id="GAA1914670.1"/>
    </source>
</evidence>
<protein>
    <recommendedName>
        <fullName evidence="8">Gram-positive cocci surface proteins LPxTG domain-containing protein</fullName>
    </recommendedName>
</protein>
<evidence type="ECO:0000256" key="7">
    <source>
        <dbReference type="SAM" id="SignalP"/>
    </source>
</evidence>
<dbReference type="NCBIfam" id="TIGR01167">
    <property type="entry name" value="LPXTG_anchor"/>
    <property type="match status" value="1"/>
</dbReference>
<feature type="region of interest" description="Disordered" evidence="5">
    <location>
        <begin position="122"/>
        <end position="205"/>
    </location>
</feature>
<dbReference type="Proteomes" id="UP001501303">
    <property type="component" value="Unassembled WGS sequence"/>
</dbReference>
<feature type="transmembrane region" description="Helical" evidence="6">
    <location>
        <begin position="209"/>
        <end position="228"/>
    </location>
</feature>
<feature type="signal peptide" evidence="7">
    <location>
        <begin position="1"/>
        <end position="28"/>
    </location>
</feature>
<feature type="chain" id="PRO_5046687208" description="Gram-positive cocci surface proteins LPxTG domain-containing protein" evidence="7">
    <location>
        <begin position="29"/>
        <end position="236"/>
    </location>
</feature>
<organism evidence="9 10">
    <name type="scientific">Streptomyces sodiiphilus</name>
    <dbReference type="NCBI Taxonomy" id="226217"/>
    <lineage>
        <taxon>Bacteria</taxon>
        <taxon>Bacillati</taxon>
        <taxon>Actinomycetota</taxon>
        <taxon>Actinomycetes</taxon>
        <taxon>Kitasatosporales</taxon>
        <taxon>Streptomycetaceae</taxon>
        <taxon>Streptomyces</taxon>
    </lineage>
</organism>
<feature type="compositionally biased region" description="Acidic residues" evidence="5">
    <location>
        <begin position="142"/>
        <end position="194"/>
    </location>
</feature>
<keyword evidence="6" id="KW-1133">Transmembrane helix</keyword>
<feature type="domain" description="Gram-positive cocci surface proteins LPxTG" evidence="8">
    <location>
        <begin position="200"/>
        <end position="236"/>
    </location>
</feature>
<keyword evidence="4" id="KW-0572">Peptidoglycan-anchor</keyword>
<proteinExistence type="predicted"/>
<evidence type="ECO:0000256" key="6">
    <source>
        <dbReference type="SAM" id="Phobius"/>
    </source>
</evidence>
<dbReference type="InterPro" id="IPR019931">
    <property type="entry name" value="LPXTG_anchor"/>
</dbReference>
<evidence type="ECO:0000256" key="3">
    <source>
        <dbReference type="ARBA" id="ARBA00022729"/>
    </source>
</evidence>
<comment type="caution">
    <text evidence="9">The sequence shown here is derived from an EMBL/GenBank/DDBJ whole genome shotgun (WGS) entry which is preliminary data.</text>
</comment>
<keyword evidence="1" id="KW-0134">Cell wall</keyword>
<reference evidence="9 10" key="1">
    <citation type="journal article" date="2019" name="Int. J. Syst. Evol. Microbiol.">
        <title>The Global Catalogue of Microorganisms (GCM) 10K type strain sequencing project: providing services to taxonomists for standard genome sequencing and annotation.</title>
        <authorList>
            <consortium name="The Broad Institute Genomics Platform"/>
            <consortium name="The Broad Institute Genome Sequencing Center for Infectious Disease"/>
            <person name="Wu L."/>
            <person name="Ma J."/>
        </authorList>
    </citation>
    <scope>NUCLEOTIDE SEQUENCE [LARGE SCALE GENOMIC DNA]</scope>
    <source>
        <strain evidence="9 10">JCM 13581</strain>
    </source>
</reference>
<evidence type="ECO:0000256" key="4">
    <source>
        <dbReference type="ARBA" id="ARBA00023088"/>
    </source>
</evidence>
<keyword evidence="2" id="KW-0964">Secreted</keyword>